<dbReference type="GO" id="GO:0006508">
    <property type="term" value="P:proteolysis"/>
    <property type="evidence" value="ECO:0007669"/>
    <property type="project" value="UniProtKB-KW"/>
</dbReference>
<dbReference type="Gene3D" id="1.10.1780.10">
    <property type="entry name" value="Clp, N-terminal domain"/>
    <property type="match status" value="1"/>
</dbReference>
<feature type="domain" description="Clp R" evidence="2">
    <location>
        <begin position="13"/>
        <end position="128"/>
    </location>
</feature>
<dbReference type="Proteomes" id="UP001216674">
    <property type="component" value="Unassembled WGS sequence"/>
</dbReference>
<evidence type="ECO:0000259" key="2">
    <source>
        <dbReference type="Pfam" id="PF02861"/>
    </source>
</evidence>
<keyword evidence="3" id="KW-0378">Hydrolase</keyword>
<keyword evidence="3" id="KW-0645">Protease</keyword>
<dbReference type="SUPFAM" id="SSF81923">
    <property type="entry name" value="Double Clp-N motif"/>
    <property type="match status" value="1"/>
</dbReference>
<dbReference type="InterPro" id="IPR004176">
    <property type="entry name" value="Clp_R_N"/>
</dbReference>
<protein>
    <submittedName>
        <fullName evidence="3">Clp protease N-terminal domain-containing protein</fullName>
    </submittedName>
</protein>
<dbReference type="GO" id="GO:0008233">
    <property type="term" value="F:peptidase activity"/>
    <property type="evidence" value="ECO:0007669"/>
    <property type="project" value="UniProtKB-KW"/>
</dbReference>
<evidence type="ECO:0000313" key="3">
    <source>
        <dbReference type="EMBL" id="MDF3832246.1"/>
    </source>
</evidence>
<feature type="non-terminal residue" evidence="3">
    <location>
        <position position="155"/>
    </location>
</feature>
<proteinExistence type="inferred from homology"/>
<keyword evidence="4" id="KW-1185">Reference proteome</keyword>
<comment type="caution">
    <text evidence="3">The sequence shown here is derived from an EMBL/GenBank/DDBJ whole genome shotgun (WGS) entry which is preliminary data.</text>
</comment>
<name>A0ABT6AI17_9BURK</name>
<organism evidence="3 4">
    <name type="scientific">Cupriavidus basilensis</name>
    <dbReference type="NCBI Taxonomy" id="68895"/>
    <lineage>
        <taxon>Bacteria</taxon>
        <taxon>Pseudomonadati</taxon>
        <taxon>Pseudomonadota</taxon>
        <taxon>Betaproteobacteria</taxon>
        <taxon>Burkholderiales</taxon>
        <taxon>Burkholderiaceae</taxon>
        <taxon>Cupriavidus</taxon>
    </lineage>
</organism>
<evidence type="ECO:0000256" key="1">
    <source>
        <dbReference type="ARBA" id="ARBA00008675"/>
    </source>
</evidence>
<accession>A0ABT6AI17</accession>
<dbReference type="EMBL" id="JARJLM010000081">
    <property type="protein sequence ID" value="MDF3832246.1"/>
    <property type="molecule type" value="Genomic_DNA"/>
</dbReference>
<sequence length="155" mass="17288">MTARDYSPFLQRLNDHCARALTEAAGLCETRAHRDIEVEHWLIKLLELGEGDLLAILRRYELDVNGIWNGLLAAIDRLPHDLRGKPGLSQRVGQWLEAAWMRASLEATAPGAAKSIRSAHLLAALAETPQLLRAPDAWPLLSMSAAQIERQMHEL</sequence>
<dbReference type="InterPro" id="IPR036628">
    <property type="entry name" value="Clp_N_dom_sf"/>
</dbReference>
<reference evidence="3 4" key="1">
    <citation type="submission" date="2023-03" db="EMBL/GenBank/DDBJ databases">
        <title>Draft assemblies of triclosan tolerant bacteria isolated from returned activated sludge.</title>
        <authorList>
            <person name="Van Hamelsveld S."/>
        </authorList>
    </citation>
    <scope>NUCLEOTIDE SEQUENCE [LARGE SCALE GENOMIC DNA]</scope>
    <source>
        <strain evidence="3 4">GW210010_S58</strain>
    </source>
</reference>
<gene>
    <name evidence="3" type="ORF">P3W85_04665</name>
</gene>
<dbReference type="Pfam" id="PF02861">
    <property type="entry name" value="Clp_N"/>
    <property type="match status" value="1"/>
</dbReference>
<evidence type="ECO:0000313" key="4">
    <source>
        <dbReference type="Proteomes" id="UP001216674"/>
    </source>
</evidence>
<dbReference type="RefSeq" id="WP_276263901.1">
    <property type="nucleotide sequence ID" value="NZ_JARJLM010000081.1"/>
</dbReference>
<comment type="similarity">
    <text evidence="1">Belongs to the ClpA/ClpB family.</text>
</comment>